<dbReference type="EMBL" id="FLUN01000001">
    <property type="protein sequence ID" value="SBV99097.1"/>
    <property type="molecule type" value="Genomic_DNA"/>
</dbReference>
<feature type="domain" description="Helix-turn-helix" evidence="1">
    <location>
        <begin position="23"/>
        <end position="71"/>
    </location>
</feature>
<accession>A0A212JI53</accession>
<proteinExistence type="predicted"/>
<protein>
    <submittedName>
        <fullName evidence="2">DNA binding domain-containing protein (Modular protein)</fullName>
    </submittedName>
</protein>
<reference evidence="2" key="1">
    <citation type="submission" date="2016-04" db="EMBL/GenBank/DDBJ databases">
        <authorList>
            <person name="Evans L.H."/>
            <person name="Alamgir A."/>
            <person name="Owens N."/>
            <person name="Weber N.D."/>
            <person name="Virtaneva K."/>
            <person name="Barbian K."/>
            <person name="Babar A."/>
            <person name="Rosenke K."/>
        </authorList>
    </citation>
    <scope>NUCLEOTIDE SEQUENCE</scope>
    <source>
        <strain evidence="2">86</strain>
    </source>
</reference>
<sequence length="76" mass="9080">MMEFINDYGYRYGYDDDERLAPYLRAEEVMSLLCIGKNTFYRLVNSGELKGFRIGKQWRIARESIKNFADEKATRR</sequence>
<name>A0A212JI53_9FIRM</name>
<dbReference type="InterPro" id="IPR041657">
    <property type="entry name" value="HTH_17"/>
</dbReference>
<dbReference type="AlphaFoldDB" id="A0A212JI53"/>
<dbReference type="Pfam" id="PF12728">
    <property type="entry name" value="HTH_17"/>
    <property type="match status" value="1"/>
</dbReference>
<organism evidence="2">
    <name type="scientific">uncultured Eubacteriales bacterium</name>
    <dbReference type="NCBI Taxonomy" id="172733"/>
    <lineage>
        <taxon>Bacteria</taxon>
        <taxon>Bacillati</taxon>
        <taxon>Bacillota</taxon>
        <taxon>Clostridia</taxon>
        <taxon>Eubacteriales</taxon>
        <taxon>environmental samples</taxon>
    </lineage>
</organism>
<evidence type="ECO:0000259" key="1">
    <source>
        <dbReference type="Pfam" id="PF12728"/>
    </source>
</evidence>
<dbReference type="InterPro" id="IPR010093">
    <property type="entry name" value="SinI_DNA-bd"/>
</dbReference>
<dbReference type="NCBIfam" id="TIGR01764">
    <property type="entry name" value="excise"/>
    <property type="match status" value="1"/>
</dbReference>
<evidence type="ECO:0000313" key="2">
    <source>
        <dbReference type="EMBL" id="SBV99097.1"/>
    </source>
</evidence>
<dbReference type="GO" id="GO:0003677">
    <property type="term" value="F:DNA binding"/>
    <property type="evidence" value="ECO:0007669"/>
    <property type="project" value="InterPro"/>
</dbReference>
<gene>
    <name evidence="2" type="ORF">KL86CLO1_11135</name>
</gene>